<reference evidence="2" key="2">
    <citation type="submission" date="2020-05" db="UniProtKB">
        <authorList>
            <consortium name="EnsemblMetazoa"/>
        </authorList>
    </citation>
    <scope>IDENTIFICATION</scope>
    <source>
        <strain evidence="2">IAEA</strain>
    </source>
</reference>
<dbReference type="InterPro" id="IPR009003">
    <property type="entry name" value="Peptidase_S1_PA"/>
</dbReference>
<accession>A0A1A9ZPM3</accession>
<sequence>MDVAEILGKRHPSGGCCVHTTFYFRNKFMPPPPTPKRKPHTFIRSIKHTGEQIYSEYSKCMTFYGYQKGEDTVFHAAAVLDNSVVITNYAQWLTDDGTDAFVVYGTPNITNVAADNLNKIKYKQVLSFLKPPFKPSDIQITLIKLEKGMKLDNEKSAKLPLSKTKYPLKGSRCFVVVTSTEDANRPSGTKLKSPKTETFVKHIEISLWTYNECKDYVKGINASQFCIRIHDSVDEGDHCKYVQAGSPVICNSRLTGIVNDMTPCKRAQPRPCTNIHPLKESISSNMREPKREAEKQEVSTEK</sequence>
<feature type="region of interest" description="Disordered" evidence="1">
    <location>
        <begin position="275"/>
        <end position="302"/>
    </location>
</feature>
<evidence type="ECO:0000313" key="2">
    <source>
        <dbReference type="EnsemblMetazoa" id="GPAI021096-PA"/>
    </source>
</evidence>
<organism evidence="2 3">
    <name type="scientific">Glossina pallidipes</name>
    <name type="common">Tsetse fly</name>
    <dbReference type="NCBI Taxonomy" id="7398"/>
    <lineage>
        <taxon>Eukaryota</taxon>
        <taxon>Metazoa</taxon>
        <taxon>Ecdysozoa</taxon>
        <taxon>Arthropoda</taxon>
        <taxon>Hexapoda</taxon>
        <taxon>Insecta</taxon>
        <taxon>Pterygota</taxon>
        <taxon>Neoptera</taxon>
        <taxon>Endopterygota</taxon>
        <taxon>Diptera</taxon>
        <taxon>Brachycera</taxon>
        <taxon>Muscomorpha</taxon>
        <taxon>Hippoboscoidea</taxon>
        <taxon>Glossinidae</taxon>
        <taxon>Glossina</taxon>
    </lineage>
</organism>
<feature type="compositionally biased region" description="Basic and acidic residues" evidence="1">
    <location>
        <begin position="287"/>
        <end position="302"/>
    </location>
</feature>
<evidence type="ECO:0008006" key="4">
    <source>
        <dbReference type="Google" id="ProtNLM"/>
    </source>
</evidence>
<dbReference type="SUPFAM" id="SSF50494">
    <property type="entry name" value="Trypsin-like serine proteases"/>
    <property type="match status" value="1"/>
</dbReference>
<dbReference type="STRING" id="7398.A0A1A9ZPM3"/>
<evidence type="ECO:0000256" key="1">
    <source>
        <dbReference type="SAM" id="MobiDB-lite"/>
    </source>
</evidence>
<dbReference type="AlphaFoldDB" id="A0A1A9ZPM3"/>
<protein>
    <recommendedName>
        <fullName evidence="4">Peptidase S1 domain-containing protein</fullName>
    </recommendedName>
</protein>
<reference evidence="3" key="1">
    <citation type="submission" date="2014-03" db="EMBL/GenBank/DDBJ databases">
        <authorList>
            <person name="Aksoy S."/>
            <person name="Warren W."/>
            <person name="Wilson R.K."/>
        </authorList>
    </citation>
    <scope>NUCLEOTIDE SEQUENCE [LARGE SCALE GENOMIC DNA]</scope>
    <source>
        <strain evidence="3">IAEA</strain>
    </source>
</reference>
<proteinExistence type="predicted"/>
<evidence type="ECO:0000313" key="3">
    <source>
        <dbReference type="Proteomes" id="UP000092445"/>
    </source>
</evidence>
<name>A0A1A9ZPM3_GLOPL</name>
<dbReference type="VEuPathDB" id="VectorBase:GPAI021096"/>
<keyword evidence="3" id="KW-1185">Reference proteome</keyword>
<dbReference type="EnsemblMetazoa" id="GPAI021096-RA">
    <property type="protein sequence ID" value="GPAI021096-PA"/>
    <property type="gene ID" value="GPAI021096"/>
</dbReference>
<dbReference type="InterPro" id="IPR043504">
    <property type="entry name" value="Peptidase_S1_PA_chymotrypsin"/>
</dbReference>
<dbReference type="Gene3D" id="2.40.10.10">
    <property type="entry name" value="Trypsin-like serine proteases"/>
    <property type="match status" value="1"/>
</dbReference>
<dbReference type="Proteomes" id="UP000092445">
    <property type="component" value="Unassembled WGS sequence"/>
</dbReference>